<dbReference type="BioCyc" id="SCEL448385:SCE_RS20060-MONOMER"/>
<evidence type="ECO:0000313" key="10">
    <source>
        <dbReference type="Proteomes" id="UP000002139"/>
    </source>
</evidence>
<keyword evidence="10" id="KW-1185">Reference proteome</keyword>
<name>A9EPZ3_SORC5</name>
<keyword evidence="1" id="KW-1003">Cell membrane</keyword>
<proteinExistence type="predicted"/>
<evidence type="ECO:0000256" key="1">
    <source>
        <dbReference type="ARBA" id="ARBA00022475"/>
    </source>
</evidence>
<evidence type="ECO:0000256" key="2">
    <source>
        <dbReference type="ARBA" id="ARBA00022618"/>
    </source>
</evidence>
<gene>
    <name evidence="9" type="ordered locus">sce3912</name>
</gene>
<evidence type="ECO:0000313" key="9">
    <source>
        <dbReference type="EMBL" id="CAN94072.1"/>
    </source>
</evidence>
<dbReference type="KEGG" id="scl:sce3912"/>
<dbReference type="STRING" id="448385.sce3912"/>
<dbReference type="eggNOG" id="COG2919">
    <property type="taxonomic scope" value="Bacteria"/>
</dbReference>
<dbReference type="EMBL" id="AM746676">
    <property type="protein sequence ID" value="CAN94072.1"/>
    <property type="molecule type" value="Genomic_DNA"/>
</dbReference>
<accession>A9EPZ3</accession>
<sequence>MSVRRIAQFLERTLPIAVLIVAVVGAPIMIFSPQGLPRLRELERELADVEEENAELGRQIEALRGKVARLRDDPTAVERIARDNLGFVRQSEVVFQFSR</sequence>
<dbReference type="OrthoDB" id="5520945at2"/>
<feature type="coiled-coil region" evidence="7">
    <location>
        <begin position="39"/>
        <end position="73"/>
    </location>
</feature>
<evidence type="ECO:0000256" key="4">
    <source>
        <dbReference type="ARBA" id="ARBA00022989"/>
    </source>
</evidence>
<keyword evidence="6" id="KW-0131">Cell cycle</keyword>
<dbReference type="PANTHER" id="PTHR37485:SF1">
    <property type="entry name" value="CELL DIVISION PROTEIN FTSB"/>
    <property type="match status" value="1"/>
</dbReference>
<dbReference type="RefSeq" id="WP_012236542.1">
    <property type="nucleotide sequence ID" value="NC_010162.1"/>
</dbReference>
<keyword evidence="3 8" id="KW-0812">Transmembrane</keyword>
<keyword evidence="2" id="KW-0132">Cell division</keyword>
<keyword evidence="7" id="KW-0175">Coiled coil</keyword>
<reference evidence="9 10" key="1">
    <citation type="journal article" date="2007" name="Nat. Biotechnol.">
        <title>Complete genome sequence of the myxobacterium Sorangium cellulosum.</title>
        <authorList>
            <person name="Schneiker S."/>
            <person name="Perlova O."/>
            <person name="Kaiser O."/>
            <person name="Gerth K."/>
            <person name="Alici A."/>
            <person name="Altmeyer M.O."/>
            <person name="Bartels D."/>
            <person name="Bekel T."/>
            <person name="Beyer S."/>
            <person name="Bode E."/>
            <person name="Bode H.B."/>
            <person name="Bolten C.J."/>
            <person name="Choudhuri J.V."/>
            <person name="Doss S."/>
            <person name="Elnakady Y.A."/>
            <person name="Frank B."/>
            <person name="Gaigalat L."/>
            <person name="Goesmann A."/>
            <person name="Groeger C."/>
            <person name="Gross F."/>
            <person name="Jelsbak L."/>
            <person name="Jelsbak L."/>
            <person name="Kalinowski J."/>
            <person name="Kegler C."/>
            <person name="Knauber T."/>
            <person name="Konietzny S."/>
            <person name="Kopp M."/>
            <person name="Krause L."/>
            <person name="Krug D."/>
            <person name="Linke B."/>
            <person name="Mahmud T."/>
            <person name="Martinez-Arias R."/>
            <person name="McHardy A.C."/>
            <person name="Merai M."/>
            <person name="Meyer F."/>
            <person name="Mormann S."/>
            <person name="Munoz-Dorado J."/>
            <person name="Perez J."/>
            <person name="Pradella S."/>
            <person name="Rachid S."/>
            <person name="Raddatz G."/>
            <person name="Rosenau F."/>
            <person name="Rueckert C."/>
            <person name="Sasse F."/>
            <person name="Scharfe M."/>
            <person name="Schuster S.C."/>
            <person name="Suen G."/>
            <person name="Treuner-Lange A."/>
            <person name="Velicer G.J."/>
            <person name="Vorholter F.-J."/>
            <person name="Weissman K.J."/>
            <person name="Welch R.D."/>
            <person name="Wenzel S.C."/>
            <person name="Whitworth D.E."/>
            <person name="Wilhelm S."/>
            <person name="Wittmann C."/>
            <person name="Bloecker H."/>
            <person name="Puehler A."/>
            <person name="Mueller R."/>
        </authorList>
    </citation>
    <scope>NUCLEOTIDE SEQUENCE [LARGE SCALE GENOMIC DNA]</scope>
    <source>
        <strain evidence="10">So ce56</strain>
    </source>
</reference>
<dbReference type="HOGENOM" id="CLU_2425368_0_0_7"/>
<dbReference type="PANTHER" id="PTHR37485">
    <property type="entry name" value="CELL DIVISION PROTEIN FTSB"/>
    <property type="match status" value="1"/>
</dbReference>
<dbReference type="Pfam" id="PF04977">
    <property type="entry name" value="DivIC"/>
    <property type="match status" value="1"/>
</dbReference>
<dbReference type="GO" id="GO:0030428">
    <property type="term" value="C:cell septum"/>
    <property type="evidence" value="ECO:0007669"/>
    <property type="project" value="TreeGrafter"/>
</dbReference>
<dbReference type="GO" id="GO:0043093">
    <property type="term" value="P:FtsZ-dependent cytokinesis"/>
    <property type="evidence" value="ECO:0007669"/>
    <property type="project" value="TreeGrafter"/>
</dbReference>
<keyword evidence="4 8" id="KW-1133">Transmembrane helix</keyword>
<evidence type="ECO:0000256" key="8">
    <source>
        <dbReference type="SAM" id="Phobius"/>
    </source>
</evidence>
<evidence type="ECO:0000256" key="3">
    <source>
        <dbReference type="ARBA" id="ARBA00022692"/>
    </source>
</evidence>
<evidence type="ECO:0000256" key="5">
    <source>
        <dbReference type="ARBA" id="ARBA00023136"/>
    </source>
</evidence>
<protein>
    <submittedName>
        <fullName evidence="9">Septum formation initiator protein</fullName>
    </submittedName>
</protein>
<dbReference type="AlphaFoldDB" id="A9EPZ3"/>
<evidence type="ECO:0000256" key="7">
    <source>
        <dbReference type="SAM" id="Coils"/>
    </source>
</evidence>
<feature type="transmembrane region" description="Helical" evidence="8">
    <location>
        <begin position="12"/>
        <end position="31"/>
    </location>
</feature>
<organism evidence="9 10">
    <name type="scientific">Sorangium cellulosum (strain So ce56)</name>
    <name type="common">Polyangium cellulosum (strain So ce56)</name>
    <dbReference type="NCBI Taxonomy" id="448385"/>
    <lineage>
        <taxon>Bacteria</taxon>
        <taxon>Pseudomonadati</taxon>
        <taxon>Myxococcota</taxon>
        <taxon>Polyangia</taxon>
        <taxon>Polyangiales</taxon>
        <taxon>Polyangiaceae</taxon>
        <taxon>Sorangium</taxon>
    </lineage>
</organism>
<dbReference type="InterPro" id="IPR023081">
    <property type="entry name" value="Cell_div_FtsB"/>
</dbReference>
<dbReference type="Proteomes" id="UP000002139">
    <property type="component" value="Chromosome"/>
</dbReference>
<dbReference type="InterPro" id="IPR007060">
    <property type="entry name" value="FtsL/DivIC"/>
</dbReference>
<keyword evidence="5 8" id="KW-0472">Membrane</keyword>
<evidence type="ECO:0000256" key="6">
    <source>
        <dbReference type="ARBA" id="ARBA00023306"/>
    </source>
</evidence>